<keyword evidence="4" id="KW-1185">Reference proteome</keyword>
<feature type="signal peptide" evidence="2">
    <location>
        <begin position="1"/>
        <end position="25"/>
    </location>
</feature>
<protein>
    <submittedName>
        <fullName evidence="3">Uncharacterized protein</fullName>
    </submittedName>
</protein>
<feature type="chain" id="PRO_5003936370" evidence="2">
    <location>
        <begin position="26"/>
        <end position="300"/>
    </location>
</feature>
<dbReference type="STRING" id="1173020.Cha6605_1693"/>
<dbReference type="Proteomes" id="UP000010366">
    <property type="component" value="Chromosome"/>
</dbReference>
<evidence type="ECO:0000313" key="3">
    <source>
        <dbReference type="EMBL" id="AFY92826.1"/>
    </source>
</evidence>
<sequence>MKPSTLKCLLTAIALPLFTSTLSLVAPVSAEQIARSRSITARESNSEDPVPSVTDLNLSVPIDRQDSSAEIPIRSDSSPNRSTTSSNSKRSQSSISIQNAVTTAPSLKVKSSSSRNSTVAAELATVNAKITGASNKLQSNSNRRIAAVSPSPFRGNYLRLVKDPSNRTNDLGNPIHILEVYRNGIIYQRFKATSGTAGSQNRDRSLPDIAAPLQDGLYTVNGQIVPGTIPEVGKTFIAVFPRFETARTDLGIHFDPSFNKRNCDFRHKLAQSSTINWLRNNENTSFQAIDRIEFSIITWH</sequence>
<dbReference type="AlphaFoldDB" id="K9UEJ2"/>
<dbReference type="eggNOG" id="COG1376">
    <property type="taxonomic scope" value="Bacteria"/>
</dbReference>
<dbReference type="OrthoDB" id="555330at2"/>
<dbReference type="RefSeq" id="WP_015159000.1">
    <property type="nucleotide sequence ID" value="NC_019697.1"/>
</dbReference>
<dbReference type="KEGG" id="cmp:Cha6605_1693"/>
<evidence type="ECO:0000256" key="2">
    <source>
        <dbReference type="SAM" id="SignalP"/>
    </source>
</evidence>
<name>K9UEJ2_CHAP6</name>
<reference evidence="3 4" key="1">
    <citation type="submission" date="2012-05" db="EMBL/GenBank/DDBJ databases">
        <title>Finished chromosome of genome of Chamaesiphon sp. PCC 6605.</title>
        <authorList>
            <consortium name="US DOE Joint Genome Institute"/>
            <person name="Gugger M."/>
            <person name="Coursin T."/>
            <person name="Rippka R."/>
            <person name="Tandeau De Marsac N."/>
            <person name="Huntemann M."/>
            <person name="Wei C.-L."/>
            <person name="Han J."/>
            <person name="Detter J.C."/>
            <person name="Han C."/>
            <person name="Tapia R."/>
            <person name="Chen A."/>
            <person name="Kyrpides N."/>
            <person name="Mavromatis K."/>
            <person name="Markowitz V."/>
            <person name="Szeto E."/>
            <person name="Ivanova N."/>
            <person name="Pagani I."/>
            <person name="Pati A."/>
            <person name="Goodwin L."/>
            <person name="Nordberg H.P."/>
            <person name="Cantor M.N."/>
            <person name="Hua S.X."/>
            <person name="Woyke T."/>
            <person name="Kerfeld C.A."/>
        </authorList>
    </citation>
    <scope>NUCLEOTIDE SEQUENCE [LARGE SCALE GENOMIC DNA]</scope>
    <source>
        <strain evidence="4">ATCC 27169 / PCC 6605</strain>
    </source>
</reference>
<organism evidence="3 4">
    <name type="scientific">Chamaesiphon minutus (strain ATCC 27169 / PCC 6605)</name>
    <dbReference type="NCBI Taxonomy" id="1173020"/>
    <lineage>
        <taxon>Bacteria</taxon>
        <taxon>Bacillati</taxon>
        <taxon>Cyanobacteriota</taxon>
        <taxon>Cyanophyceae</taxon>
        <taxon>Gomontiellales</taxon>
        <taxon>Chamaesiphonaceae</taxon>
        <taxon>Chamaesiphon</taxon>
    </lineage>
</organism>
<evidence type="ECO:0000313" key="4">
    <source>
        <dbReference type="Proteomes" id="UP000010366"/>
    </source>
</evidence>
<gene>
    <name evidence="3" type="ORF">Cha6605_1693</name>
</gene>
<feature type="compositionally biased region" description="Low complexity" evidence="1">
    <location>
        <begin position="75"/>
        <end position="98"/>
    </location>
</feature>
<feature type="region of interest" description="Disordered" evidence="1">
    <location>
        <begin position="37"/>
        <end position="99"/>
    </location>
</feature>
<evidence type="ECO:0000256" key="1">
    <source>
        <dbReference type="SAM" id="MobiDB-lite"/>
    </source>
</evidence>
<accession>K9UEJ2</accession>
<dbReference type="EMBL" id="CP003600">
    <property type="protein sequence ID" value="AFY92826.1"/>
    <property type="molecule type" value="Genomic_DNA"/>
</dbReference>
<keyword evidence="2" id="KW-0732">Signal</keyword>
<proteinExistence type="predicted"/>
<dbReference type="HOGENOM" id="CLU_926515_0_0_3"/>